<evidence type="ECO:0000256" key="2">
    <source>
        <dbReference type="ARBA" id="ARBA00022679"/>
    </source>
</evidence>
<comment type="subcellular location">
    <subcellularLocation>
        <location evidence="1">Membrane</location>
        <topology evidence="1">Multi-pass membrane protein</topology>
    </subcellularLocation>
</comment>
<comment type="similarity">
    <text evidence="7">Belongs to the DHHC palmitoyltransferase family.</text>
</comment>
<keyword evidence="10" id="KW-1185">Reference proteome</keyword>
<dbReference type="EMBL" id="BLKM01000227">
    <property type="protein sequence ID" value="GFG30497.1"/>
    <property type="molecule type" value="Genomic_DNA"/>
</dbReference>
<dbReference type="PANTHER" id="PTHR12246">
    <property type="entry name" value="PALMITOYLTRANSFERASE ZDHHC16"/>
    <property type="match status" value="1"/>
</dbReference>
<keyword evidence="4 7" id="KW-1133">Transmembrane helix</keyword>
<dbReference type="FunCoup" id="A0A6L2PK92">
    <property type="interactions" value="514"/>
</dbReference>
<feature type="transmembrane region" description="Helical" evidence="7">
    <location>
        <begin position="305"/>
        <end position="328"/>
    </location>
</feature>
<sequence length="381" mass="43388">MEIIVFWDVMPCKPEGNYHCGRGICCCPLQGMLYDGDCIYCLPDYICHITEVTSFQSPLIFVCERVPFQQVSNIMSTFQDRLRVPWRGGAKQISVDSALPIVLLPVLVYVAAQSVWCTLLVLLTMLLSMCYLYSVFMRFLPRTKFFFIWTLTSAVLLLLVFELSVVPFLEIMPQENCVLIGIVILSGMCLYKVRTRAEQNFVVPANMDEEAELACSVCKRRVPPRTFHCRICQACVIKRDHHCVWLDCCIGDKNHRLFVLGALLSAAALVYGAILTLTTVCHPSFYIMETILLPDDCSDVYHDFVIALCFVSSVYCLIIAFLLLLLLGHQCWLITLGMTGQEWRCAQGSTWCAALRSDRPHSRGLLNNWLEFLSCRRPLRE</sequence>
<comment type="catalytic activity">
    <reaction evidence="7">
        <text>L-cysteinyl-[protein] + hexadecanoyl-CoA = S-hexadecanoyl-L-cysteinyl-[protein] + CoA</text>
        <dbReference type="Rhea" id="RHEA:36683"/>
        <dbReference type="Rhea" id="RHEA-COMP:10131"/>
        <dbReference type="Rhea" id="RHEA-COMP:11032"/>
        <dbReference type="ChEBI" id="CHEBI:29950"/>
        <dbReference type="ChEBI" id="CHEBI:57287"/>
        <dbReference type="ChEBI" id="CHEBI:57379"/>
        <dbReference type="ChEBI" id="CHEBI:74151"/>
        <dbReference type="EC" id="2.3.1.225"/>
    </reaction>
</comment>
<dbReference type="InParanoid" id="A0A6L2PK92"/>
<accession>A0A6L2PK92</accession>
<dbReference type="InterPro" id="IPR001594">
    <property type="entry name" value="Palmitoyltrfase_DHHC"/>
</dbReference>
<evidence type="ECO:0000313" key="10">
    <source>
        <dbReference type="Proteomes" id="UP000502823"/>
    </source>
</evidence>
<dbReference type="GO" id="GO:0019706">
    <property type="term" value="F:protein-cysteine S-palmitoyltransferase activity"/>
    <property type="evidence" value="ECO:0007669"/>
    <property type="project" value="UniProtKB-EC"/>
</dbReference>
<evidence type="ECO:0000313" key="9">
    <source>
        <dbReference type="EMBL" id="GFG30497.1"/>
    </source>
</evidence>
<organism evidence="9 10">
    <name type="scientific">Coptotermes formosanus</name>
    <name type="common">Formosan subterranean termite</name>
    <dbReference type="NCBI Taxonomy" id="36987"/>
    <lineage>
        <taxon>Eukaryota</taxon>
        <taxon>Metazoa</taxon>
        <taxon>Ecdysozoa</taxon>
        <taxon>Arthropoda</taxon>
        <taxon>Hexapoda</taxon>
        <taxon>Insecta</taxon>
        <taxon>Pterygota</taxon>
        <taxon>Neoptera</taxon>
        <taxon>Polyneoptera</taxon>
        <taxon>Dictyoptera</taxon>
        <taxon>Blattodea</taxon>
        <taxon>Blattoidea</taxon>
        <taxon>Termitoidae</taxon>
        <taxon>Rhinotermitidae</taxon>
        <taxon>Coptotermes</taxon>
    </lineage>
</organism>
<keyword evidence="2 7" id="KW-0808">Transferase</keyword>
<comment type="domain">
    <text evidence="7">The DHHC domain is required for palmitoyltransferase activity.</text>
</comment>
<feature type="transmembrane region" description="Helical" evidence="7">
    <location>
        <begin position="145"/>
        <end position="165"/>
    </location>
</feature>
<keyword evidence="3 7" id="KW-0812">Transmembrane</keyword>
<evidence type="ECO:0000256" key="5">
    <source>
        <dbReference type="ARBA" id="ARBA00023136"/>
    </source>
</evidence>
<comment type="caution">
    <text evidence="9">The sequence shown here is derived from an EMBL/GenBank/DDBJ whole genome shotgun (WGS) entry which is preliminary data.</text>
</comment>
<feature type="transmembrane region" description="Helical" evidence="7">
    <location>
        <begin position="257"/>
        <end position="285"/>
    </location>
</feature>
<keyword evidence="5 7" id="KW-0472">Membrane</keyword>
<dbReference type="InterPro" id="IPR039859">
    <property type="entry name" value="PFA4/ZDH16/20/ERF2-like"/>
</dbReference>
<protein>
    <recommendedName>
        <fullName evidence="7">Palmitoyltransferase</fullName>
        <ecNumber evidence="7">2.3.1.225</ecNumber>
    </recommendedName>
</protein>
<evidence type="ECO:0000259" key="8">
    <source>
        <dbReference type="Pfam" id="PF01529"/>
    </source>
</evidence>
<feature type="domain" description="Palmitoyltransferase DHHC" evidence="8">
    <location>
        <begin position="211"/>
        <end position="343"/>
    </location>
</feature>
<dbReference type="Pfam" id="PF01529">
    <property type="entry name" value="DHHC"/>
    <property type="match status" value="1"/>
</dbReference>
<evidence type="ECO:0000256" key="4">
    <source>
        <dbReference type="ARBA" id="ARBA00022989"/>
    </source>
</evidence>
<dbReference type="EC" id="2.3.1.225" evidence="7"/>
<feature type="transmembrane region" description="Helical" evidence="7">
    <location>
        <begin position="171"/>
        <end position="191"/>
    </location>
</feature>
<evidence type="ECO:0000256" key="6">
    <source>
        <dbReference type="ARBA" id="ARBA00023315"/>
    </source>
</evidence>
<reference evidence="10" key="1">
    <citation type="submission" date="2020-01" db="EMBL/GenBank/DDBJ databases">
        <title>Draft genome sequence of the Termite Coptotermes fromosanus.</title>
        <authorList>
            <person name="Itakura S."/>
            <person name="Yosikawa Y."/>
            <person name="Umezawa K."/>
        </authorList>
    </citation>
    <scope>NUCLEOTIDE SEQUENCE [LARGE SCALE GENOMIC DNA]</scope>
</reference>
<name>A0A6L2PK92_COPFO</name>
<dbReference type="AlphaFoldDB" id="A0A6L2PK92"/>
<dbReference type="PROSITE" id="PS50216">
    <property type="entry name" value="DHHC"/>
    <property type="match status" value="1"/>
</dbReference>
<evidence type="ECO:0000256" key="7">
    <source>
        <dbReference type="RuleBase" id="RU079119"/>
    </source>
</evidence>
<dbReference type="Proteomes" id="UP000502823">
    <property type="component" value="Unassembled WGS sequence"/>
</dbReference>
<evidence type="ECO:0000256" key="3">
    <source>
        <dbReference type="ARBA" id="ARBA00022692"/>
    </source>
</evidence>
<evidence type="ECO:0000256" key="1">
    <source>
        <dbReference type="ARBA" id="ARBA00004141"/>
    </source>
</evidence>
<gene>
    <name evidence="9" type="ORF">Cfor_08120</name>
</gene>
<dbReference type="GO" id="GO:0016020">
    <property type="term" value="C:membrane"/>
    <property type="evidence" value="ECO:0007669"/>
    <property type="project" value="UniProtKB-SubCell"/>
</dbReference>
<feature type="transmembrane region" description="Helical" evidence="7">
    <location>
        <begin position="106"/>
        <end position="133"/>
    </location>
</feature>
<proteinExistence type="inferred from homology"/>
<keyword evidence="6 7" id="KW-0012">Acyltransferase</keyword>
<dbReference type="OrthoDB" id="430659at2759"/>